<evidence type="ECO:0000256" key="11">
    <source>
        <dbReference type="ARBA" id="ARBA00023160"/>
    </source>
</evidence>
<evidence type="ECO:0000256" key="9">
    <source>
        <dbReference type="ARBA" id="ARBA00023098"/>
    </source>
</evidence>
<evidence type="ECO:0000256" key="5">
    <source>
        <dbReference type="ARBA" id="ARBA00022516"/>
    </source>
</evidence>
<evidence type="ECO:0000256" key="15">
    <source>
        <dbReference type="SAM" id="MobiDB-lite"/>
    </source>
</evidence>
<accession>A0A6A4IL51</accession>
<keyword evidence="17" id="KW-1185">Reference proteome</keyword>
<dbReference type="AlphaFoldDB" id="A0A6A4IL51"/>
<dbReference type="InterPro" id="IPR007482">
    <property type="entry name" value="Tyr_Pase-like_PTPLA"/>
</dbReference>
<keyword evidence="8 14" id="KW-1133">Transmembrane helix</keyword>
<feature type="region of interest" description="Disordered" evidence="15">
    <location>
        <begin position="1"/>
        <end position="24"/>
    </location>
</feature>
<evidence type="ECO:0000256" key="12">
    <source>
        <dbReference type="ARBA" id="ARBA00023239"/>
    </source>
</evidence>
<keyword evidence="11 14" id="KW-0275">Fatty acid biosynthesis</keyword>
<comment type="catalytic activity">
    <reaction evidence="13 14">
        <text>a very-long-chain (3R)-3-hydroxyacyl-CoA = a very-long-chain (2E)-enoyl-CoA + H2O</text>
        <dbReference type="Rhea" id="RHEA:45812"/>
        <dbReference type="ChEBI" id="CHEBI:15377"/>
        <dbReference type="ChEBI" id="CHEBI:83728"/>
        <dbReference type="ChEBI" id="CHEBI:85440"/>
        <dbReference type="EC" id="4.2.1.134"/>
    </reaction>
</comment>
<evidence type="ECO:0000313" key="17">
    <source>
        <dbReference type="Proteomes" id="UP000799118"/>
    </source>
</evidence>
<organism evidence="16 17">
    <name type="scientific">Gymnopus androsaceus JB14</name>
    <dbReference type="NCBI Taxonomy" id="1447944"/>
    <lineage>
        <taxon>Eukaryota</taxon>
        <taxon>Fungi</taxon>
        <taxon>Dikarya</taxon>
        <taxon>Basidiomycota</taxon>
        <taxon>Agaricomycotina</taxon>
        <taxon>Agaricomycetes</taxon>
        <taxon>Agaricomycetidae</taxon>
        <taxon>Agaricales</taxon>
        <taxon>Marasmiineae</taxon>
        <taxon>Omphalotaceae</taxon>
        <taxon>Gymnopus</taxon>
    </lineage>
</organism>
<comment type="similarity">
    <text evidence="3 14">Belongs to the very long-chain fatty acids dehydratase HACD family.</text>
</comment>
<comment type="function">
    <text evidence="14">Catalyzes the third of the four reactions of the long-chain fatty acids elongation cycle. This endoplasmic reticulum-bound enzymatic process, allows the addition of two carbons to the chain of long- and very long-chain fatty acids/VLCFAs per cycle. This enzyme catalyzes the dehydration of the 3-hydroxyacyl-CoA intermediate into trans-2,3-enoyl-CoA, within each cycle of fatty acid elongation. Thereby, it participates to the production of VLCFAs of different chain lengths that are involved in multiple biological processes as precursors of membrane lipids and lipid mediators.</text>
</comment>
<evidence type="ECO:0000256" key="1">
    <source>
        <dbReference type="ARBA" id="ARBA00004141"/>
    </source>
</evidence>
<dbReference type="Pfam" id="PF04387">
    <property type="entry name" value="PTPLA"/>
    <property type="match status" value="1"/>
</dbReference>
<dbReference type="GO" id="GO:0030148">
    <property type="term" value="P:sphingolipid biosynthetic process"/>
    <property type="evidence" value="ECO:0007669"/>
    <property type="project" value="TreeGrafter"/>
</dbReference>
<evidence type="ECO:0000256" key="10">
    <source>
        <dbReference type="ARBA" id="ARBA00023136"/>
    </source>
</evidence>
<keyword evidence="12 14" id="KW-0456">Lyase</keyword>
<protein>
    <recommendedName>
        <fullName evidence="4 14">Very-long-chain (3R)-3-hydroxyacyl-CoA dehydratase</fullName>
        <ecNumber evidence="4 14">4.2.1.134</ecNumber>
    </recommendedName>
</protein>
<dbReference type="Proteomes" id="UP000799118">
    <property type="component" value="Unassembled WGS sequence"/>
</dbReference>
<keyword evidence="7 14" id="KW-0276">Fatty acid metabolism</keyword>
<dbReference type="PANTHER" id="PTHR11035:SF3">
    <property type="entry name" value="VERY-LONG-CHAIN (3R)-3-HYDROXYACYL-COA DEHYDRATASE"/>
    <property type="match status" value="1"/>
</dbReference>
<comment type="subcellular location">
    <subcellularLocation>
        <location evidence="14">Endoplasmic reticulum membrane</location>
        <topology evidence="14">Multi-pass membrane protein</topology>
    </subcellularLocation>
    <subcellularLocation>
        <location evidence="1">Membrane</location>
        <topology evidence="1">Multi-pass membrane protein</topology>
    </subcellularLocation>
</comment>
<evidence type="ECO:0000256" key="8">
    <source>
        <dbReference type="ARBA" id="ARBA00022989"/>
    </source>
</evidence>
<evidence type="ECO:0000256" key="4">
    <source>
        <dbReference type="ARBA" id="ARBA00013122"/>
    </source>
</evidence>
<gene>
    <name evidence="16" type="ORF">BT96DRAFT_911830</name>
</gene>
<evidence type="ECO:0000256" key="14">
    <source>
        <dbReference type="RuleBase" id="RU363109"/>
    </source>
</evidence>
<dbReference type="UniPathway" id="UPA00094"/>
<evidence type="ECO:0000313" key="16">
    <source>
        <dbReference type="EMBL" id="KAE9411169.1"/>
    </source>
</evidence>
<name>A0A6A4IL51_9AGAR</name>
<dbReference type="PANTHER" id="PTHR11035">
    <property type="entry name" value="VERY-LONG-CHAIN (3R)-3-HYDROXYACYL-COA DEHYDRATASE"/>
    <property type="match status" value="1"/>
</dbReference>
<dbReference type="OrthoDB" id="46988at2759"/>
<reference evidence="16" key="1">
    <citation type="journal article" date="2019" name="Environ. Microbiol.">
        <title>Fungal ecological strategies reflected in gene transcription - a case study of two litter decomposers.</title>
        <authorList>
            <person name="Barbi F."/>
            <person name="Kohler A."/>
            <person name="Barry K."/>
            <person name="Baskaran P."/>
            <person name="Daum C."/>
            <person name="Fauchery L."/>
            <person name="Ihrmark K."/>
            <person name="Kuo A."/>
            <person name="LaButti K."/>
            <person name="Lipzen A."/>
            <person name="Morin E."/>
            <person name="Grigoriev I.V."/>
            <person name="Henrissat B."/>
            <person name="Lindahl B."/>
            <person name="Martin F."/>
        </authorList>
    </citation>
    <scope>NUCLEOTIDE SEQUENCE</scope>
    <source>
        <strain evidence="16">JB14</strain>
    </source>
</reference>
<comment type="caution">
    <text evidence="14">Lacks conserved residue(s) required for the propagation of feature annotation.</text>
</comment>
<dbReference type="GO" id="GO:0005789">
    <property type="term" value="C:endoplasmic reticulum membrane"/>
    <property type="evidence" value="ECO:0007669"/>
    <property type="project" value="UniProtKB-SubCell"/>
</dbReference>
<keyword evidence="9 14" id="KW-0443">Lipid metabolism</keyword>
<dbReference type="GO" id="GO:0042761">
    <property type="term" value="P:very long-chain fatty acid biosynthetic process"/>
    <property type="evidence" value="ECO:0007669"/>
    <property type="project" value="TreeGrafter"/>
</dbReference>
<keyword evidence="14" id="KW-0256">Endoplasmic reticulum</keyword>
<proteinExistence type="inferred from homology"/>
<sequence length="297" mass="33501">MAKVKENTSAPPPPPPKSDHSSAKKASSAPVKYYLIAYNVLSTIGWSYILLLTIIHVLNIDGKSSSVSSATPTASFTLSRLFSSIPFFKYSQKINSVGGLEARLHPILVPFFRRATTTFGRVGVATTWIQSCAILEVVHVLLGWVRSPIQTTVMQVASRLIIVWGIVEQFPSVRANPLYTSMVFAWSFTEVIRYSYYACNLLGYEPSVLLYIRYTTFYVLYPLGASSEAFLMYATLPPTSPIPSWQSWVFGMWKPADYIRGLLFLIWWPSLYMLYTHMMKQRRKVFGSGKLSAKKTD</sequence>
<dbReference type="GO" id="GO:0030497">
    <property type="term" value="P:fatty acid elongation"/>
    <property type="evidence" value="ECO:0007669"/>
    <property type="project" value="TreeGrafter"/>
</dbReference>
<evidence type="ECO:0000256" key="3">
    <source>
        <dbReference type="ARBA" id="ARBA00007811"/>
    </source>
</evidence>
<evidence type="ECO:0000256" key="7">
    <source>
        <dbReference type="ARBA" id="ARBA00022832"/>
    </source>
</evidence>
<dbReference type="GO" id="GO:0102158">
    <property type="term" value="F:very-long-chain (3R)-3-hydroxyacyl-CoA dehydratase activity"/>
    <property type="evidence" value="ECO:0007669"/>
    <property type="project" value="UniProtKB-EC"/>
</dbReference>
<evidence type="ECO:0000256" key="2">
    <source>
        <dbReference type="ARBA" id="ARBA00005194"/>
    </source>
</evidence>
<keyword evidence="10 14" id="KW-0472">Membrane</keyword>
<comment type="pathway">
    <text evidence="2 14">Lipid metabolism; fatty acid biosynthesis.</text>
</comment>
<dbReference type="EMBL" id="ML769383">
    <property type="protein sequence ID" value="KAE9411169.1"/>
    <property type="molecule type" value="Genomic_DNA"/>
</dbReference>
<feature type="transmembrane region" description="Helical" evidence="14">
    <location>
        <begin position="35"/>
        <end position="58"/>
    </location>
</feature>
<feature type="transmembrane region" description="Helical" evidence="14">
    <location>
        <begin position="217"/>
        <end position="236"/>
    </location>
</feature>
<evidence type="ECO:0000256" key="13">
    <source>
        <dbReference type="ARBA" id="ARBA00036671"/>
    </source>
</evidence>
<keyword evidence="5 14" id="KW-0444">Lipid biosynthesis</keyword>
<dbReference type="EC" id="4.2.1.134" evidence="4 14"/>
<evidence type="ECO:0000256" key="6">
    <source>
        <dbReference type="ARBA" id="ARBA00022692"/>
    </source>
</evidence>
<keyword evidence="6 14" id="KW-0812">Transmembrane</keyword>
<feature type="transmembrane region" description="Helical" evidence="14">
    <location>
        <begin position="256"/>
        <end position="275"/>
    </location>
</feature>